<evidence type="ECO:0000313" key="3">
    <source>
        <dbReference type="Proteomes" id="UP000203302"/>
    </source>
</evidence>
<evidence type="ECO:0000256" key="1">
    <source>
        <dbReference type="SAM" id="MobiDB-lite"/>
    </source>
</evidence>
<feature type="region of interest" description="Disordered" evidence="1">
    <location>
        <begin position="1"/>
        <end position="35"/>
    </location>
</feature>
<gene>
    <name evidence="2" type="ORF">HUXLEY_278</name>
</gene>
<feature type="compositionally biased region" description="Polar residues" evidence="1">
    <location>
        <begin position="23"/>
        <end position="35"/>
    </location>
</feature>
<reference evidence="3" key="1">
    <citation type="submission" date="2016-06" db="EMBL/GenBank/DDBJ databases">
        <authorList>
            <person name="Berg J.A."/>
            <person name="Grossarth S.E."/>
            <person name="Jarvis T.M."/>
            <person name="Merrill B.D."/>
            <person name="Breakwell D.P."/>
            <person name="Hope S."/>
            <person name="Grose J.H."/>
        </authorList>
    </citation>
    <scope>NUCLEOTIDE SEQUENCE [LARGE SCALE GENOMIC DNA]</scope>
</reference>
<dbReference type="RefSeq" id="YP_009293246.1">
    <property type="nucleotide sequence ID" value="NC_031127.1"/>
</dbReference>
<name>A0A1B2IDK8_9CAUD</name>
<dbReference type="GeneID" id="29069400"/>
<sequence length="137" mass="15247">MHDEPNACPDIPGPFSRIHDAGSGQSQRDSLTLPNAFQVSVRDSDFAFRRDRYRGSPTGDSPLSGRHPIRCHGTYPWSARELSLGCGQIRIRLAADTRTRFSPVYTGEPSDRSVIQILAARKDERGMPPRCEAPGRR</sequence>
<dbReference type="EMBL" id="KX397368">
    <property type="protein sequence ID" value="ANZ49360.1"/>
    <property type="molecule type" value="Genomic_DNA"/>
</dbReference>
<accession>A0A1B2IDK8</accession>
<organism evidence="2 3">
    <name type="scientific">Erwinia phage vB_EamM_Huxley</name>
    <dbReference type="NCBI Taxonomy" id="1883373"/>
    <lineage>
        <taxon>Viruses</taxon>
        <taxon>Duplodnaviria</taxon>
        <taxon>Heunggongvirae</taxon>
        <taxon>Uroviricota</taxon>
        <taxon>Caudoviricetes</taxon>
        <taxon>Chimalliviridae</taxon>
        <taxon>Machinavirus</taxon>
        <taxon>Machinavirus machina</taxon>
    </lineage>
</organism>
<evidence type="ECO:0000313" key="2">
    <source>
        <dbReference type="EMBL" id="ANZ49360.1"/>
    </source>
</evidence>
<protein>
    <submittedName>
        <fullName evidence="2">Uncharacterized protein</fullName>
    </submittedName>
</protein>
<dbReference type="Proteomes" id="UP000203302">
    <property type="component" value="Segment"/>
</dbReference>
<proteinExistence type="predicted"/>
<dbReference type="KEGG" id="vg:29069400"/>